<feature type="domain" description="DUF5916" evidence="3">
    <location>
        <begin position="240"/>
        <end position="870"/>
    </location>
</feature>
<feature type="chain" id="PRO_5047120045" evidence="1">
    <location>
        <begin position="20"/>
        <end position="874"/>
    </location>
</feature>
<accession>A0ABN0RTP6</accession>
<reference evidence="4 5" key="1">
    <citation type="journal article" date="2014" name="Genome Announc.">
        <title>Draft Genome Sequence of the Carrageenan-Degrading Bacterium Cellulophaga sp. Strain KL-A, Isolated from Decaying Marine Algae.</title>
        <authorList>
            <person name="Shan D."/>
            <person name="Ying J."/>
            <person name="Li X."/>
            <person name="Gao Z."/>
            <person name="Wei G."/>
            <person name="Shao Z."/>
        </authorList>
    </citation>
    <scope>NUCLEOTIDE SEQUENCE [LARGE SCALE GENOMIC DNA]</scope>
    <source>
        <strain evidence="4 5">KL-A</strain>
    </source>
</reference>
<protein>
    <submittedName>
        <fullName evidence="4">Membrane associated hydrolase</fullName>
    </submittedName>
</protein>
<evidence type="ECO:0000259" key="3">
    <source>
        <dbReference type="Pfam" id="PF19313"/>
    </source>
</evidence>
<sequence>MLKFSLTSALVFLTTALFSQESANIQVPKRVYTTNSVENKKSPVIDGYLTDAAWNNVEWQGDFVEWRPDENTSPTQPTKFKIVYDDKFLYVAFKCYDADLDKIEKRLSRRDGFQGDWVEINIDSYNDKRTAFSFTFTVAGVKGDEFISENGSSWDSSWNPIWYGSSKLDDEGWTAELKIPFSQLKFGDAKEQVWGLQVKRRIFRAEERSIWQRIPLESSGYVSEFGELRGLLNIKPQKQLEIQPFVVNQYDSYPKEVGNPYRDGSDYKFNGGLDAKIGITNDLTLDLTVNPDFGQVEADPGAIALDGFQIFFREQRPFFIENKNIFDYEFGSGQDNLFYSRRIGRNPHGRPSLEDGEYADVPKNTTILGAAKFSGKTKSGWSLGLLESVTGKMYAEIDANGEKRDELVEPLTNYLVARAQKDFNNRNSYVGAIFTSTNRRLEDDLDFLRKSAVSAGVDFKHNWKNREYYVEGNFVASSVRGSKEAITNTQKSITHLFNRVDAGHVRLDTSRTSLSGTGGKLEFGKAGGGNWRYEGGVLWYSPELELNDIGFLRQADKITQFAEVQRLFLKPTDFYRNIRLQLGQYSTFDFDGNYNIMSYQFNGNISYKNNWWTEVEATYNPVFYSNANLRGGPRWRYAKEGGLALFAGSDNRKKFYSTVGYVGNRGAEDTFSYNRYVFRFTYQPVDAFSLSMDNEFSTEKSKTQYVTQRTANNITRYILGEIDQNTFSSSIRLNYNLNPNLSLQYYGQPFISRGTYTNFNYVNNPIASSIDDRITLYGANQIALENGMYIVDEDANGIADYEFGDPDFSFVQFRSNLVLRWEYIPGSEIFLVWSQGLTGNANPDDALGRSLNRQILDRKKDNTILLKATYRFIL</sequence>
<gene>
    <name evidence="4" type="ORF">KLA_01985</name>
</gene>
<dbReference type="SUPFAM" id="SSF49344">
    <property type="entry name" value="CBD9-like"/>
    <property type="match status" value="1"/>
</dbReference>
<dbReference type="InterPro" id="IPR045670">
    <property type="entry name" value="DUF5916"/>
</dbReference>
<dbReference type="EMBL" id="ARZX01000001">
    <property type="protein sequence ID" value="EWH15290.1"/>
    <property type="molecule type" value="Genomic_DNA"/>
</dbReference>
<dbReference type="InterPro" id="IPR010502">
    <property type="entry name" value="Carb-bd_dom_fam9"/>
</dbReference>
<keyword evidence="4" id="KW-0378">Hydrolase</keyword>
<dbReference type="GO" id="GO:0016787">
    <property type="term" value="F:hydrolase activity"/>
    <property type="evidence" value="ECO:0007669"/>
    <property type="project" value="UniProtKB-KW"/>
</dbReference>
<dbReference type="Pfam" id="PF06452">
    <property type="entry name" value="CBM9_1"/>
    <property type="match status" value="1"/>
</dbReference>
<dbReference type="Pfam" id="PF19313">
    <property type="entry name" value="DUF5916"/>
    <property type="match status" value="1"/>
</dbReference>
<name>A0ABN0RTP6_9FLAO</name>
<feature type="signal peptide" evidence="1">
    <location>
        <begin position="1"/>
        <end position="19"/>
    </location>
</feature>
<dbReference type="CDD" id="cd09618">
    <property type="entry name" value="CBM9_like_2"/>
    <property type="match status" value="1"/>
</dbReference>
<dbReference type="Proteomes" id="UP000019275">
    <property type="component" value="Unassembled WGS sequence"/>
</dbReference>
<feature type="domain" description="Carbohydrate-binding" evidence="2">
    <location>
        <begin position="45"/>
        <end position="198"/>
    </location>
</feature>
<dbReference type="RefSeq" id="WP_034643216.1">
    <property type="nucleotide sequence ID" value="NZ_ARZX01000001.1"/>
</dbReference>
<organism evidence="4 5">
    <name type="scientific">Cellulophaga geojensis KL-A</name>
    <dbReference type="NCBI Taxonomy" id="1328323"/>
    <lineage>
        <taxon>Bacteria</taxon>
        <taxon>Pseudomonadati</taxon>
        <taxon>Bacteroidota</taxon>
        <taxon>Flavobacteriia</taxon>
        <taxon>Flavobacteriales</taxon>
        <taxon>Flavobacteriaceae</taxon>
        <taxon>Cellulophaga</taxon>
    </lineage>
</organism>
<evidence type="ECO:0000256" key="1">
    <source>
        <dbReference type="SAM" id="SignalP"/>
    </source>
</evidence>
<comment type="caution">
    <text evidence="4">The sequence shown here is derived from an EMBL/GenBank/DDBJ whole genome shotgun (WGS) entry which is preliminary data.</text>
</comment>
<keyword evidence="5" id="KW-1185">Reference proteome</keyword>
<proteinExistence type="predicted"/>
<evidence type="ECO:0000259" key="2">
    <source>
        <dbReference type="Pfam" id="PF06452"/>
    </source>
</evidence>
<keyword evidence="1" id="KW-0732">Signal</keyword>
<evidence type="ECO:0000313" key="5">
    <source>
        <dbReference type="Proteomes" id="UP000019275"/>
    </source>
</evidence>
<evidence type="ECO:0000313" key="4">
    <source>
        <dbReference type="EMBL" id="EWH15290.1"/>
    </source>
</evidence>
<dbReference type="Gene3D" id="2.60.40.1190">
    <property type="match status" value="1"/>
</dbReference>